<sequence length="121" mass="13439">MKGFASVWVFAGRGDFDGWEALERYIEPVYDAQVNAQASAFMREVGLQDYEPDCIEAELLEAGEVLPLAELLDGTSYGEQWLRRLPADVSANAVICVFSPNRISTPEACKLPFIGQYAYIP</sequence>
<organism evidence="1 2">
    <name type="scientific">Vitreoscilla massiliensis</name>
    <dbReference type="NCBI Taxonomy" id="1689272"/>
    <lineage>
        <taxon>Bacteria</taxon>
        <taxon>Pseudomonadati</taxon>
        <taxon>Pseudomonadota</taxon>
        <taxon>Betaproteobacteria</taxon>
        <taxon>Neisseriales</taxon>
        <taxon>Neisseriaceae</taxon>
        <taxon>Vitreoscilla</taxon>
    </lineage>
</organism>
<gene>
    <name evidence="1" type="ORF">LVJ82_06655</name>
</gene>
<dbReference type="RefSeq" id="WP_058304970.1">
    <property type="nucleotide sequence ID" value="NZ_CABKVG010000005.1"/>
</dbReference>
<accession>A0ABY4E5B8</accession>
<protein>
    <submittedName>
        <fullName evidence="1">Immunity 22 family protein</fullName>
    </submittedName>
</protein>
<keyword evidence="2" id="KW-1185">Reference proteome</keyword>
<evidence type="ECO:0000313" key="2">
    <source>
        <dbReference type="Proteomes" id="UP000832011"/>
    </source>
</evidence>
<dbReference type="Proteomes" id="UP000832011">
    <property type="component" value="Chromosome"/>
</dbReference>
<reference evidence="1 2" key="1">
    <citation type="journal article" date="2022" name="Res Sq">
        <title>Evolution of multicellular longitudinally dividing oral cavity symbionts (Neisseriaceae).</title>
        <authorList>
            <person name="Nyongesa S."/>
            <person name="Weber P."/>
            <person name="Bernet E."/>
            <person name="Pullido F."/>
            <person name="Nieckarz M."/>
            <person name="Delaby M."/>
            <person name="Nieves C."/>
            <person name="Viehboeck T."/>
            <person name="Krause N."/>
            <person name="Rivera-Millot A."/>
            <person name="Nakamura A."/>
            <person name="Vischer N."/>
            <person name="VanNieuwenhze M."/>
            <person name="Brun Y."/>
            <person name="Cava F."/>
            <person name="Bulgheresi S."/>
            <person name="Veyrier F."/>
        </authorList>
    </citation>
    <scope>NUCLEOTIDE SEQUENCE [LARGE SCALE GENOMIC DNA]</scope>
    <source>
        <strain evidence="1 2">SN4</strain>
    </source>
</reference>
<dbReference type="InterPro" id="IPR025560">
    <property type="entry name" value="Imm22"/>
</dbReference>
<dbReference type="Pfam" id="PF14112">
    <property type="entry name" value="DUF4284"/>
    <property type="match status" value="1"/>
</dbReference>
<proteinExistence type="predicted"/>
<evidence type="ECO:0000313" key="1">
    <source>
        <dbReference type="EMBL" id="UOO90647.1"/>
    </source>
</evidence>
<name>A0ABY4E5B8_9NEIS</name>
<dbReference type="EMBL" id="CP091511">
    <property type="protein sequence ID" value="UOO90647.1"/>
    <property type="molecule type" value="Genomic_DNA"/>
</dbReference>